<reference evidence="1 2" key="1">
    <citation type="journal article" date="2016" name="Genome Biol. Evol.">
        <title>Draft genome sequence of an aflatoxigenic Aspergillus species, A. bombycis.</title>
        <authorList>
            <person name="Moore G.G."/>
            <person name="Mack B.M."/>
            <person name="Beltz S.B."/>
            <person name="Gilbert M.K."/>
        </authorList>
    </citation>
    <scope>NUCLEOTIDE SEQUENCE [LARGE SCALE GENOMIC DNA]</scope>
    <source>
        <strain evidence="2">NRRL 26010</strain>
    </source>
</reference>
<dbReference type="GeneID" id="34452057"/>
<proteinExistence type="predicted"/>
<keyword evidence="2" id="KW-1185">Reference proteome</keyword>
<gene>
    <name evidence="1" type="ORF">ABOM_008667</name>
</gene>
<dbReference type="RefSeq" id="XP_022386989.1">
    <property type="nucleotide sequence ID" value="XM_022535796.1"/>
</dbReference>
<accession>A0A1F7ZUZ7</accession>
<evidence type="ECO:0000313" key="2">
    <source>
        <dbReference type="Proteomes" id="UP000179179"/>
    </source>
</evidence>
<dbReference type="OrthoDB" id="3000060at2759"/>
<protein>
    <submittedName>
        <fullName evidence="1">Uncharacterized protein</fullName>
    </submittedName>
</protein>
<dbReference type="Proteomes" id="UP000179179">
    <property type="component" value="Unassembled WGS sequence"/>
</dbReference>
<comment type="caution">
    <text evidence="1">The sequence shown here is derived from an EMBL/GenBank/DDBJ whole genome shotgun (WGS) entry which is preliminary data.</text>
</comment>
<dbReference type="AlphaFoldDB" id="A0A1F7ZUZ7"/>
<dbReference type="STRING" id="109264.A0A1F7ZUZ7"/>
<organism evidence="1 2">
    <name type="scientific">Aspergillus bombycis</name>
    <dbReference type="NCBI Taxonomy" id="109264"/>
    <lineage>
        <taxon>Eukaryota</taxon>
        <taxon>Fungi</taxon>
        <taxon>Dikarya</taxon>
        <taxon>Ascomycota</taxon>
        <taxon>Pezizomycotina</taxon>
        <taxon>Eurotiomycetes</taxon>
        <taxon>Eurotiomycetidae</taxon>
        <taxon>Eurotiales</taxon>
        <taxon>Aspergillaceae</taxon>
        <taxon>Aspergillus</taxon>
    </lineage>
</organism>
<evidence type="ECO:0000313" key="1">
    <source>
        <dbReference type="EMBL" id="OGM43272.1"/>
    </source>
</evidence>
<dbReference type="EMBL" id="LYCR01000073">
    <property type="protein sequence ID" value="OGM43272.1"/>
    <property type="molecule type" value="Genomic_DNA"/>
</dbReference>
<sequence>MTDTIRPDSIKDFNAVGRTTGTTADLAGMEFLIHCPPDLPPRSRIVSLCGITDWNDGASPKKDGWFISDFYLFHYLLRRRGKFVSFLDPLSTNQIWLTSESPDHLVRKYTEYAHGDPHGERRIVLETQLLDGISSAGNLRVVARKDLLERFLNTVREQALIAERRSEQLVIMIFGHGDAVTFGVVVGGERDSKSAPRLYMRDISRLLPSDLSVTLLITSCYSGGWLVCPDLPRSSRYLNVTGIAAAGKKKESHSWPVSRSIGRASGSLAASAILASLIKVEDTVSQELQEISPHPTYIEFSHSIFETIKEMHFFGEEQRIHFSAEDDEWEMNYQSRLGLPLASYKTRWESLREIPATAPSEGDAGEALLPRTGNARQCGRLQVLAREYFAANPGPDNAGPNVAFHNMLRFILRGRTDFAKEELSSLFDIVTYRLGSMHEADYVRTQMEIEFPSIFDVDIYKWKKANWPEYSAQDRVEKEDMQSEICDLIQQRRLLTRPIGGGLSYTKPVNYLALALLESGLPWEEIENRIKNTSLQKVAWYRSVYKAWRGKGVVRNEAVITWRRAFLETVKRMGWKITERNESW</sequence>
<name>A0A1F7ZUZ7_9EURO</name>